<protein>
    <submittedName>
        <fullName evidence="2">Uncharacterized protein</fullName>
    </submittedName>
</protein>
<name>A0ABZ0IM59_9BACT</name>
<gene>
    <name evidence="2" type="ORF">RT717_23820</name>
</gene>
<keyword evidence="1" id="KW-0732">Signal</keyword>
<proteinExistence type="predicted"/>
<dbReference type="RefSeq" id="WP_317488845.1">
    <property type="nucleotide sequence ID" value="NZ_CP136051.1"/>
</dbReference>
<sequence>MKFKILVFSIVLVGAIQNLYAQNSVGIGTETPNQNAVLELIAINGNQGFLAPRLTAAERTAFAANLTATDNGMLVFDSDDGTLYVWYNSTWNVIGLSQLVAGNGISISGQEITNSGDIDATDDVTITTASAGDVLGRFDSLVVSGLKGLPLDSIAPSTGFSLVWNGSLWKFALDSASNQTVIPNANLLATNTQAALEELQVEILSITSGPNSISSSEIIDGSIADADINATADIAGTKVNPDFGSQNVLTTGTVTAASFSGDGSGLTNIPATPGPNTVGSPELIDGSIADADINAAAAIAGTKVTPNFGAQNISTTGLVTASSFSGDGSGLTNIPATPGPNTVSSAEVVDGSIAFSDLNTAVVDGVTLASNGSSFEVRDNGVTTAKLVNGSVTDAKVSDVAPAKITQSGATTGQVLKWTGSTWAPATDVTGLASLTSGTLLIGDGTNTPQEQVITGHITVDNTGIAQIQSAVITHDMVNDLSFVDGITLASNGSTFEVPAGGISSLEILDGTISDIDISDVDAGKIIGLGTAATLNVGTGPNQIVQLDGSGALPAVDGSSLTGIVPVIGAGTIGATELAANAVTNGKIADGNVTGAKIATDAISSDKIVDGSVITIDLADGNVTTAKLANNAVTGVKIADGSIADADIADVAVGKVTGLGTAATLDAGVTTNDLVQLPSDGTLPALDGSALVNMSAAQISGLGSAATLNAGTGANNLVQLDGTGALPAVDGSALTGITVPGFTGTLTGDVTGTQGATVVSQVNGVPVATVVSGANAANSATDVNISGTIVARDGSGNFAANNITATSFAGDGAAITGLDANAINDMEVNATDNFVAVGAGTGNTAAKAGSAGTDNTFLGANTGQATSGNGNTFVGSNAGLTNTSGAHNVFIGGDGGTNTTGNFNTLIGDNADVGVDGLTNATAIGANAVVSTDNAIVLGSSGVKVGIGTSSPVSGLQIFDDYHLFHFDNGSTVDGEFLSENLYPDELANLMKYTNAGPASAIYQHGGIIQFLVGGSQPAETDALTGVVQSALVLDNAGDAQFGGAVEVGDVKGTPTSGMIRYNGNFEGFDGVSWNSFSSLAYPVTDIVADGGTLIDIVNTGGGGAASFSINNTSAISSAVSIFNDSDDTGSNGLSVSHTGLGGGAEVIIGNGLNNQYGLLVETVGTNSAGRFQVNNVSNTAAALSSEVIAGAGAGLEVTTSGDGYVANFRNLNASNSVPALIVGNDGTDQVAIFQNTGNATAPAVTINNSGTGAALEIQSGNTSRIGQDASFGGLVSIGHFAPGVSLDIAGNDAIRIPSGTTAQRPTPVVGMIRYNTTLGTYEGYDGSAWQDMASQGTTGALTQDLQFDGATNRTIQVNAALSGVGSDLILKSGDGATNSDVGGDIVLSPGVQPGFLTPSDVIVNGAMRLNGPSGSPVAFANGDFQFETGGNRNLRVGTVPSGAGNNLSIQAGGTSGGTGGNLGLNAGTGTVSAGYISMSGTNLIYGASDLTHKVEFTDGTAAGSVYNMLSLTNNNTSGTGTGVALSFRGSTNGSNRFDLGKISAAKSSPTAGGMKLSVLTNTAGPTYVDAININGLGRVGIGNPTPAEALDVTGNIQASGTVDAADFTFSSAVTRYASYSANVFDVLTMLGSDTKFATPNAVTGYHYFNGVSGALGYAVASMNLPDGAVITELAGWVWDNDATSPSRIELVRHENGTSNYLVMATVESDVPTALASVQSVSTVSVFSGAIDNSLYSYFVRYTGKDDNTQNTRLYNARIQYQITKPY</sequence>
<evidence type="ECO:0000313" key="2">
    <source>
        <dbReference type="EMBL" id="WOK06108.1"/>
    </source>
</evidence>
<dbReference type="EMBL" id="CP136051">
    <property type="protein sequence ID" value="WOK06108.1"/>
    <property type="molecule type" value="Genomic_DNA"/>
</dbReference>
<dbReference type="Proteomes" id="UP001302349">
    <property type="component" value="Chromosome"/>
</dbReference>
<evidence type="ECO:0000313" key="3">
    <source>
        <dbReference type="Proteomes" id="UP001302349"/>
    </source>
</evidence>
<evidence type="ECO:0000256" key="1">
    <source>
        <dbReference type="SAM" id="SignalP"/>
    </source>
</evidence>
<accession>A0ABZ0IM59</accession>
<feature type="chain" id="PRO_5046842010" evidence="1">
    <location>
        <begin position="22"/>
        <end position="1767"/>
    </location>
</feature>
<organism evidence="2 3">
    <name type="scientific">Imperialibacter roseus</name>
    <dbReference type="NCBI Taxonomy" id="1324217"/>
    <lineage>
        <taxon>Bacteria</taxon>
        <taxon>Pseudomonadati</taxon>
        <taxon>Bacteroidota</taxon>
        <taxon>Cytophagia</taxon>
        <taxon>Cytophagales</taxon>
        <taxon>Flammeovirgaceae</taxon>
        <taxon>Imperialibacter</taxon>
    </lineage>
</organism>
<reference evidence="2 3" key="1">
    <citation type="journal article" date="2023" name="Microbiol. Resour. Announc.">
        <title>Complete Genome Sequence of Imperialibacter roseus strain P4T.</title>
        <authorList>
            <person name="Tizabi D.R."/>
            <person name="Bachvaroff T."/>
            <person name="Hill R.T."/>
        </authorList>
    </citation>
    <scope>NUCLEOTIDE SEQUENCE [LARGE SCALE GENOMIC DNA]</scope>
    <source>
        <strain evidence="2 3">P4T</strain>
    </source>
</reference>
<keyword evidence="3" id="KW-1185">Reference proteome</keyword>
<feature type="signal peptide" evidence="1">
    <location>
        <begin position="1"/>
        <end position="21"/>
    </location>
</feature>